<evidence type="ECO:0000313" key="2">
    <source>
        <dbReference type="EMBL" id="AGA89898.1"/>
    </source>
</evidence>
<gene>
    <name evidence="2" type="ORF">Thimo_1094</name>
</gene>
<dbReference type="OrthoDB" id="7057085at2"/>
<name>L0GSZ8_9GAMM</name>
<dbReference type="EMBL" id="CP003051">
    <property type="protein sequence ID" value="AGA89898.1"/>
    <property type="molecule type" value="Genomic_DNA"/>
</dbReference>
<dbReference type="HOGENOM" id="CLU_105095_0_0_6"/>
<feature type="transmembrane region" description="Helical" evidence="1">
    <location>
        <begin position="5"/>
        <end position="24"/>
    </location>
</feature>
<organism evidence="2 3">
    <name type="scientific">Thioflavicoccus mobilis 8321</name>
    <dbReference type="NCBI Taxonomy" id="765912"/>
    <lineage>
        <taxon>Bacteria</taxon>
        <taxon>Pseudomonadati</taxon>
        <taxon>Pseudomonadota</taxon>
        <taxon>Gammaproteobacteria</taxon>
        <taxon>Chromatiales</taxon>
        <taxon>Chromatiaceae</taxon>
        <taxon>Thioflavicoccus</taxon>
    </lineage>
</organism>
<keyword evidence="1" id="KW-0812">Transmembrane</keyword>
<dbReference type="PATRIC" id="fig|765912.4.peg.1057"/>
<evidence type="ECO:0000313" key="3">
    <source>
        <dbReference type="Proteomes" id="UP000010816"/>
    </source>
</evidence>
<dbReference type="eggNOG" id="ENOG502Z7I2">
    <property type="taxonomic scope" value="Bacteria"/>
</dbReference>
<protein>
    <submittedName>
        <fullName evidence="2">Uncharacterized protein</fullName>
    </submittedName>
</protein>
<dbReference type="KEGG" id="tmb:Thimo_1094"/>
<dbReference type="AlphaFoldDB" id="L0GSZ8"/>
<keyword evidence="1" id="KW-0472">Membrane</keyword>
<proteinExistence type="predicted"/>
<keyword evidence="1" id="KW-1133">Transmembrane helix</keyword>
<dbReference type="STRING" id="765912.Thimo_1094"/>
<accession>L0GSZ8</accession>
<sequence>MDRRIIFTVLFAAIVGGAGFWMLLPDEIDDSNGARLPWSTSLDAQGRLQVFGFTIGVTPLAEVQEAFGEPGKLTLFANEEAEPPLTVEAFFDQVYLDRLRAAFVVTLDAEQEELARMYERGLRISRLGNGTRKVTLAPADKESLRQMPIAHITYLPMAQLSIELLESRFGVPPNWVTDSKGVTHWLYPDKGMDLGRDAHGNIVIQYVNPSDYERVLAPLRADLAKTDE</sequence>
<reference evidence="2 3" key="1">
    <citation type="submission" date="2011-09" db="EMBL/GenBank/DDBJ databases">
        <title>Complete sequence of chromosome of Thioflavicoccus mobilis 8321.</title>
        <authorList>
            <consortium name="US DOE Joint Genome Institute"/>
            <person name="Lucas S."/>
            <person name="Han J."/>
            <person name="Lapidus A."/>
            <person name="Cheng J.-F."/>
            <person name="Goodwin L."/>
            <person name="Pitluck S."/>
            <person name="Peters L."/>
            <person name="Ovchinnikova G."/>
            <person name="Lu M."/>
            <person name="Detter J.C."/>
            <person name="Han C."/>
            <person name="Tapia R."/>
            <person name="Land M."/>
            <person name="Hauser L."/>
            <person name="Kyrpides N."/>
            <person name="Ivanova N."/>
            <person name="Pagani I."/>
            <person name="Vogl K."/>
            <person name="Liu Z."/>
            <person name="Imhoff J."/>
            <person name="Thiel V."/>
            <person name="Frigaard N.-U."/>
            <person name="Bryant D."/>
            <person name="Woyke T."/>
        </authorList>
    </citation>
    <scope>NUCLEOTIDE SEQUENCE [LARGE SCALE GENOMIC DNA]</scope>
    <source>
        <strain evidence="2 3">8321</strain>
    </source>
</reference>
<evidence type="ECO:0000256" key="1">
    <source>
        <dbReference type="SAM" id="Phobius"/>
    </source>
</evidence>
<dbReference type="Proteomes" id="UP000010816">
    <property type="component" value="Chromosome"/>
</dbReference>
<keyword evidence="3" id="KW-1185">Reference proteome</keyword>
<dbReference type="RefSeq" id="WP_015280043.1">
    <property type="nucleotide sequence ID" value="NC_019940.1"/>
</dbReference>